<feature type="domain" description="RNA polymerase sigma factor 70 region 4 type 2" evidence="6">
    <location>
        <begin position="109"/>
        <end position="161"/>
    </location>
</feature>
<comment type="similarity">
    <text evidence="1">Belongs to the sigma-70 factor family. ECF subfamily.</text>
</comment>
<dbReference type="GO" id="GO:0006352">
    <property type="term" value="P:DNA-templated transcription initiation"/>
    <property type="evidence" value="ECO:0007669"/>
    <property type="project" value="InterPro"/>
</dbReference>
<dbReference type="PANTHER" id="PTHR43133:SF46">
    <property type="entry name" value="RNA POLYMERASE SIGMA-70 FACTOR ECF SUBFAMILY"/>
    <property type="match status" value="1"/>
</dbReference>
<dbReference type="InterPro" id="IPR013249">
    <property type="entry name" value="RNA_pol_sigma70_r4_t2"/>
</dbReference>
<feature type="domain" description="RNA polymerase sigma-70 region 2" evidence="5">
    <location>
        <begin position="19"/>
        <end position="76"/>
    </location>
</feature>
<keyword evidence="8" id="KW-1185">Reference proteome</keyword>
<dbReference type="InterPro" id="IPR036388">
    <property type="entry name" value="WH-like_DNA-bd_sf"/>
</dbReference>
<evidence type="ECO:0000313" key="7">
    <source>
        <dbReference type="EMBL" id="SDF79318.1"/>
    </source>
</evidence>
<dbReference type="InterPro" id="IPR039425">
    <property type="entry name" value="RNA_pol_sigma-70-like"/>
</dbReference>
<evidence type="ECO:0000256" key="1">
    <source>
        <dbReference type="ARBA" id="ARBA00010641"/>
    </source>
</evidence>
<evidence type="ECO:0000259" key="5">
    <source>
        <dbReference type="Pfam" id="PF04542"/>
    </source>
</evidence>
<evidence type="ECO:0000256" key="4">
    <source>
        <dbReference type="ARBA" id="ARBA00023163"/>
    </source>
</evidence>
<dbReference type="PANTHER" id="PTHR43133">
    <property type="entry name" value="RNA POLYMERASE ECF-TYPE SIGMA FACTO"/>
    <property type="match status" value="1"/>
</dbReference>
<dbReference type="NCBIfam" id="TIGR02985">
    <property type="entry name" value="Sig70_bacteroi1"/>
    <property type="match status" value="1"/>
</dbReference>
<dbReference type="InterPro" id="IPR013324">
    <property type="entry name" value="RNA_pol_sigma_r3/r4-like"/>
</dbReference>
<dbReference type="Gene3D" id="1.10.10.10">
    <property type="entry name" value="Winged helix-like DNA-binding domain superfamily/Winged helix DNA-binding domain"/>
    <property type="match status" value="1"/>
</dbReference>
<dbReference type="Gene3D" id="1.10.1740.10">
    <property type="match status" value="1"/>
</dbReference>
<keyword evidence="4" id="KW-0804">Transcription</keyword>
<evidence type="ECO:0000256" key="3">
    <source>
        <dbReference type="ARBA" id="ARBA00023082"/>
    </source>
</evidence>
<accession>A0A1G7NZ23</accession>
<dbReference type="Proteomes" id="UP000198748">
    <property type="component" value="Unassembled WGS sequence"/>
</dbReference>
<name>A0A1G7NZ23_9BACT</name>
<protein>
    <submittedName>
        <fullName evidence="7">RNA polymerase sigma-70 factor, ECF subfamily</fullName>
    </submittedName>
</protein>
<dbReference type="RefSeq" id="WP_090154217.1">
    <property type="nucleotide sequence ID" value="NZ_FNAN01000012.1"/>
</dbReference>
<keyword evidence="2" id="KW-0805">Transcription regulation</keyword>
<evidence type="ECO:0000259" key="6">
    <source>
        <dbReference type="Pfam" id="PF08281"/>
    </source>
</evidence>
<dbReference type="OrthoDB" id="665113at2"/>
<keyword evidence="3" id="KW-0731">Sigma factor</keyword>
<dbReference type="InterPro" id="IPR013325">
    <property type="entry name" value="RNA_pol_sigma_r2"/>
</dbReference>
<reference evidence="8" key="1">
    <citation type="submission" date="2016-10" db="EMBL/GenBank/DDBJ databases">
        <authorList>
            <person name="Varghese N."/>
            <person name="Submissions S."/>
        </authorList>
    </citation>
    <scope>NUCLEOTIDE SEQUENCE [LARGE SCALE GENOMIC DNA]</scope>
    <source>
        <strain evidence="8">DSM 25329</strain>
    </source>
</reference>
<dbReference type="NCBIfam" id="TIGR02937">
    <property type="entry name" value="sigma70-ECF"/>
    <property type="match status" value="1"/>
</dbReference>
<dbReference type="EMBL" id="FNAN01000012">
    <property type="protein sequence ID" value="SDF79318.1"/>
    <property type="molecule type" value="Genomic_DNA"/>
</dbReference>
<dbReference type="GO" id="GO:0003677">
    <property type="term" value="F:DNA binding"/>
    <property type="evidence" value="ECO:0007669"/>
    <property type="project" value="InterPro"/>
</dbReference>
<dbReference type="Pfam" id="PF08281">
    <property type="entry name" value="Sigma70_r4_2"/>
    <property type="match status" value="1"/>
</dbReference>
<gene>
    <name evidence="7" type="ORF">SAMN04487996_112211</name>
</gene>
<organism evidence="7 8">
    <name type="scientific">Dyadobacter soli</name>
    <dbReference type="NCBI Taxonomy" id="659014"/>
    <lineage>
        <taxon>Bacteria</taxon>
        <taxon>Pseudomonadati</taxon>
        <taxon>Bacteroidota</taxon>
        <taxon>Cytophagia</taxon>
        <taxon>Cytophagales</taxon>
        <taxon>Spirosomataceae</taxon>
        <taxon>Dyadobacter</taxon>
    </lineage>
</organism>
<dbReference type="InterPro" id="IPR014284">
    <property type="entry name" value="RNA_pol_sigma-70_dom"/>
</dbReference>
<dbReference type="SUPFAM" id="SSF88659">
    <property type="entry name" value="Sigma3 and sigma4 domains of RNA polymerase sigma factors"/>
    <property type="match status" value="1"/>
</dbReference>
<evidence type="ECO:0000256" key="2">
    <source>
        <dbReference type="ARBA" id="ARBA00023015"/>
    </source>
</evidence>
<proteinExistence type="inferred from homology"/>
<dbReference type="STRING" id="659014.SAMN04487996_112211"/>
<dbReference type="Pfam" id="PF04542">
    <property type="entry name" value="Sigma70_r2"/>
    <property type="match status" value="1"/>
</dbReference>
<dbReference type="GO" id="GO:0016987">
    <property type="term" value="F:sigma factor activity"/>
    <property type="evidence" value="ECO:0007669"/>
    <property type="project" value="UniProtKB-KW"/>
</dbReference>
<dbReference type="InterPro" id="IPR014327">
    <property type="entry name" value="RNA_pol_sigma70_bacteroid"/>
</dbReference>
<evidence type="ECO:0000313" key="8">
    <source>
        <dbReference type="Proteomes" id="UP000198748"/>
    </source>
</evidence>
<dbReference type="InterPro" id="IPR007627">
    <property type="entry name" value="RNA_pol_sigma70_r2"/>
</dbReference>
<sequence>MRLNDESVFERIFLGYWERMYNICFRFVGDSAVAEELVQDIFRSLWERRDSLLIDTGIENYLVRAARLKSFEYLRNTAVETRNLREMAFTTSSYENHTENLVHYNALSEQVGRIVNALPEQCQRVFRMSRENGMNNKQIAHSLAISEKTVENQITKALRTLRLHLGVDR</sequence>
<dbReference type="AlphaFoldDB" id="A0A1G7NZ23"/>
<dbReference type="SUPFAM" id="SSF88946">
    <property type="entry name" value="Sigma2 domain of RNA polymerase sigma factors"/>
    <property type="match status" value="1"/>
</dbReference>